<evidence type="ECO:0000256" key="2">
    <source>
        <dbReference type="ARBA" id="ARBA00022490"/>
    </source>
</evidence>
<comment type="similarity">
    <text evidence="4">Belongs to the TBCB family.</text>
</comment>
<dbReference type="Pfam" id="PF14560">
    <property type="entry name" value="Ubiquitin_2"/>
    <property type="match status" value="1"/>
</dbReference>
<protein>
    <recommendedName>
        <fullName evidence="5">CAP-Gly domain-containing protein</fullName>
    </recommendedName>
</protein>
<evidence type="ECO:0000256" key="4">
    <source>
        <dbReference type="ARBA" id="ARBA00025779"/>
    </source>
</evidence>
<evidence type="ECO:0000313" key="7">
    <source>
        <dbReference type="Proteomes" id="UP001153709"/>
    </source>
</evidence>
<dbReference type="Gene3D" id="3.10.20.90">
    <property type="entry name" value="Phosphatidylinositol 3-kinase Catalytic Subunit, Chain A, domain 1"/>
    <property type="match status" value="1"/>
</dbReference>
<proteinExistence type="inferred from homology"/>
<keyword evidence="2" id="KW-0963">Cytoplasm</keyword>
<dbReference type="GO" id="GO:0031122">
    <property type="term" value="P:cytoplasmic microtubule organization"/>
    <property type="evidence" value="ECO:0007669"/>
    <property type="project" value="TreeGrafter"/>
</dbReference>
<keyword evidence="7" id="KW-1185">Reference proteome</keyword>
<name>A0A9N9T486_DIABA</name>
<dbReference type="GO" id="GO:0007021">
    <property type="term" value="P:tubulin complex assembly"/>
    <property type="evidence" value="ECO:0007669"/>
    <property type="project" value="InterPro"/>
</dbReference>
<dbReference type="SUPFAM" id="SSF54236">
    <property type="entry name" value="Ubiquitin-like"/>
    <property type="match status" value="1"/>
</dbReference>
<comment type="subcellular location">
    <subcellularLocation>
        <location evidence="1">Cytoplasm</location>
    </subcellularLocation>
</comment>
<organism evidence="6 7">
    <name type="scientific">Diabrotica balteata</name>
    <name type="common">Banded cucumber beetle</name>
    <dbReference type="NCBI Taxonomy" id="107213"/>
    <lineage>
        <taxon>Eukaryota</taxon>
        <taxon>Metazoa</taxon>
        <taxon>Ecdysozoa</taxon>
        <taxon>Arthropoda</taxon>
        <taxon>Hexapoda</taxon>
        <taxon>Insecta</taxon>
        <taxon>Pterygota</taxon>
        <taxon>Neoptera</taxon>
        <taxon>Endopterygota</taxon>
        <taxon>Coleoptera</taxon>
        <taxon>Polyphaga</taxon>
        <taxon>Cucujiformia</taxon>
        <taxon>Chrysomeloidea</taxon>
        <taxon>Chrysomelidae</taxon>
        <taxon>Galerucinae</taxon>
        <taxon>Diabroticina</taxon>
        <taxon>Diabroticites</taxon>
        <taxon>Diabrotica</taxon>
    </lineage>
</organism>
<dbReference type="GO" id="GO:0043014">
    <property type="term" value="F:alpha-tubulin binding"/>
    <property type="evidence" value="ECO:0007669"/>
    <property type="project" value="InterPro"/>
</dbReference>
<dbReference type="CDD" id="cd01789">
    <property type="entry name" value="Ubl_TBCB"/>
    <property type="match status" value="1"/>
</dbReference>
<accession>A0A9N9T486</accession>
<dbReference type="Pfam" id="PF01302">
    <property type="entry name" value="CAP_GLY"/>
    <property type="match status" value="1"/>
</dbReference>
<dbReference type="PANTHER" id="PTHR18916:SF85">
    <property type="entry name" value="TUBULIN-FOLDING COFACTOR B"/>
    <property type="match status" value="1"/>
</dbReference>
<dbReference type="AlphaFoldDB" id="A0A9N9T486"/>
<dbReference type="SMART" id="SM01052">
    <property type="entry name" value="CAP_GLY"/>
    <property type="match status" value="1"/>
</dbReference>
<dbReference type="EMBL" id="OU898281">
    <property type="protein sequence ID" value="CAG9836210.1"/>
    <property type="molecule type" value="Genomic_DNA"/>
</dbReference>
<evidence type="ECO:0000313" key="6">
    <source>
        <dbReference type="EMBL" id="CAG9836210.1"/>
    </source>
</evidence>
<dbReference type="InterPro" id="IPR000626">
    <property type="entry name" value="Ubiquitin-like_dom"/>
</dbReference>
<evidence type="ECO:0000259" key="5">
    <source>
        <dbReference type="PROSITE" id="PS50245"/>
    </source>
</evidence>
<dbReference type="PROSITE" id="PS50245">
    <property type="entry name" value="CAP_GLY_2"/>
    <property type="match status" value="1"/>
</dbReference>
<feature type="domain" description="CAP-Gly" evidence="5">
    <location>
        <begin position="179"/>
        <end position="224"/>
    </location>
</feature>
<evidence type="ECO:0000256" key="1">
    <source>
        <dbReference type="ARBA" id="ARBA00004496"/>
    </source>
</evidence>
<dbReference type="InterPro" id="IPR045172">
    <property type="entry name" value="TBCB_Ubl"/>
</dbReference>
<keyword evidence="3" id="KW-0143">Chaperone</keyword>
<reference evidence="6" key="1">
    <citation type="submission" date="2022-01" db="EMBL/GenBank/DDBJ databases">
        <authorList>
            <person name="King R."/>
        </authorList>
    </citation>
    <scope>NUCLEOTIDE SEQUENCE</scope>
</reference>
<evidence type="ECO:0000256" key="3">
    <source>
        <dbReference type="ARBA" id="ARBA00023186"/>
    </source>
</evidence>
<gene>
    <name evidence="6" type="ORF">DIABBA_LOCUS9318</name>
</gene>
<dbReference type="SUPFAM" id="SSF74924">
    <property type="entry name" value="Cap-Gly domain"/>
    <property type="match status" value="1"/>
</dbReference>
<dbReference type="InterPro" id="IPR029071">
    <property type="entry name" value="Ubiquitin-like_domsf"/>
</dbReference>
<dbReference type="OrthoDB" id="5295208at2759"/>
<dbReference type="GO" id="GO:0007023">
    <property type="term" value="P:post-chaperonin tubulin folding pathway"/>
    <property type="evidence" value="ECO:0007669"/>
    <property type="project" value="InterPro"/>
</dbReference>
<sequence length="265" mass="30213">MADFKVVTSDFVNLQISTSKDDLSFNEKRFPKDITISDLKVKLELITGGSCNTMQLQAFNKDNKCICSLENNSALLGSYPLEDGMRLHVIDNFLMRNELDFGNVPKFELSHDEYEKKGDTVRSFLMKNKLGKYNQENIQKKEQLEEEEKKLTESIKIGSRCKVSVQNASDKLGTIMYTGQVEGLSGYWIGVKYDEPLGKNDGRSASKKSFKVQKLPPKENATDEHCFRVFHQIQAWYSNPLDPLKYGWKKGDRGLEPITSNDSSR</sequence>
<dbReference type="GO" id="GO:0005938">
    <property type="term" value="C:cell cortex"/>
    <property type="evidence" value="ECO:0007669"/>
    <property type="project" value="TreeGrafter"/>
</dbReference>
<dbReference type="InterPro" id="IPR000938">
    <property type="entry name" value="CAP-Gly_domain"/>
</dbReference>
<dbReference type="Gene3D" id="2.30.30.190">
    <property type="entry name" value="CAP Gly-rich-like domain"/>
    <property type="match status" value="1"/>
</dbReference>
<dbReference type="InterPro" id="IPR036859">
    <property type="entry name" value="CAP-Gly_dom_sf"/>
</dbReference>
<dbReference type="GO" id="GO:0051010">
    <property type="term" value="F:microtubule plus-end binding"/>
    <property type="evidence" value="ECO:0007669"/>
    <property type="project" value="TreeGrafter"/>
</dbReference>
<dbReference type="PANTHER" id="PTHR18916">
    <property type="entry name" value="DYNACTIN 1-RELATED MICROTUBULE-BINDING"/>
    <property type="match status" value="1"/>
</dbReference>
<dbReference type="GO" id="GO:0005634">
    <property type="term" value="C:nucleus"/>
    <property type="evidence" value="ECO:0007669"/>
    <property type="project" value="TreeGrafter"/>
</dbReference>
<dbReference type="GO" id="GO:0035371">
    <property type="term" value="C:microtubule plus-end"/>
    <property type="evidence" value="ECO:0007669"/>
    <property type="project" value="TreeGrafter"/>
</dbReference>
<dbReference type="Proteomes" id="UP001153709">
    <property type="component" value="Chromosome 6"/>
</dbReference>